<sequence length="1119" mass="121264">MTTLLAEEGAAQIKSVKEVQIDIELNNTTLSEALSQIEEKTDFTFVFSKEKVDLDKPVNIRSNGATVEQILLEISEQANVKFRQIDATISVGQLNSSEDRTRTRVIVELPADITGKVTDQDGMGLPGVTILVKGTGQGTTSDVEGNFSLSISDDAVLVISSIGFITQEVAVGGRSTVNITLMEDIETLEDVVVIGYGEQDKRELTGSITSLKAKELMKTSVTGLDQAIGGRAGGVHILQNSGAPGGNVSVRIRGVGTPGNSEPLYVIDGIPVFNSNSGRSSIEFGQSTNVLNTINPGDIESIEVLKDGASASIYGSRSANGVVLITTKSGSSGKLKVNLDAYTGVQSIRKKVDVMNAEEYATFMNESFVTNGGAAQLPRYSNPASLGEGTDWQDAIFRNAMISNVQVSLSGGSDVSQYFVSGGYYSQEGIIENSDMDRYSFRFNSKHKLSDKVKFGNNITVSRIEENVVFSDQSTEGVVAVALGSHPTNPVYNPDGSYAGSTDPSPYGYVRNNPLAIAEERTNQFFKNRFLGSMFLEWEIIKGLKYKLNVAADFLNAASNTFVPTYANGNSTNGTASATRFDSNELIGLFENTFTYAKTINELHYINVLAGFSQQGSKMETHTGSKTNSPVNDLIYLDALTTGDQANGSASEWALRSYFGRINYNFDSKYLFSASIRADGSSRFAEGNQYGIFPAVSAGWRISEESFLSGSSTISDLKLRASWGQSGNQEIPLYSYLPVLATNGSYILGTSGSVASGIFIPNVANSDISWETTTQMDIGLDMGLFNNKVNIVVDYYDKVTSDILLEQVLPLSAGLSLSGFSEFGTSAPGNPIVNTGEVRNSGFELEMGYENREGPFQWGIAGNITTVKNEVTSLGTGSAIINSNVDFETRFDLGQSIGSFYGYVTDGIFQNQGEINSHATQDGAAPGDIRFKDLNNDNVIDDNDRTFIGSPIPDFYYGVSGQMSYKNFDFNILIQGVKGNEIYNTVQRRNENMTTNDNKYAYVVNSWDGDGSSNTVPKADASSANNNTRISDRYIHDGSYLRLKNIQLGYSLPQELISKWGMSRARFYVSAQNVWLLTSYDIGHDPEIGAFNQNNLNSGIDRGAYPQPKTFLVGMNLSF</sequence>
<comment type="subcellular location">
    <subcellularLocation>
        <location evidence="1 7">Cell outer membrane</location>
        <topology evidence="1 7">Multi-pass membrane protein</topology>
    </subcellularLocation>
</comment>
<evidence type="ECO:0000259" key="8">
    <source>
        <dbReference type="Pfam" id="PF07715"/>
    </source>
</evidence>
<gene>
    <name evidence="9" type="ORF">N7E81_01640</name>
</gene>
<dbReference type="InterPro" id="IPR039426">
    <property type="entry name" value="TonB-dep_rcpt-like"/>
</dbReference>
<feature type="domain" description="TonB-dependent receptor plug" evidence="8">
    <location>
        <begin position="200"/>
        <end position="322"/>
    </location>
</feature>
<keyword evidence="5 7" id="KW-0472">Membrane</keyword>
<dbReference type="InterPro" id="IPR008969">
    <property type="entry name" value="CarboxyPept-like_regulatory"/>
</dbReference>
<keyword evidence="3 7" id="KW-1134">Transmembrane beta strand</keyword>
<dbReference type="InterPro" id="IPR037066">
    <property type="entry name" value="Plug_dom_sf"/>
</dbReference>
<dbReference type="InterPro" id="IPR036942">
    <property type="entry name" value="Beta-barrel_TonB_sf"/>
</dbReference>
<keyword evidence="10" id="KW-1185">Reference proteome</keyword>
<evidence type="ECO:0000256" key="3">
    <source>
        <dbReference type="ARBA" id="ARBA00022452"/>
    </source>
</evidence>
<dbReference type="Pfam" id="PF07715">
    <property type="entry name" value="Plug"/>
    <property type="match status" value="1"/>
</dbReference>
<evidence type="ECO:0000313" key="10">
    <source>
        <dbReference type="Proteomes" id="UP001062165"/>
    </source>
</evidence>
<evidence type="ECO:0000313" key="9">
    <source>
        <dbReference type="EMBL" id="UXX79808.1"/>
    </source>
</evidence>
<dbReference type="SUPFAM" id="SSF56935">
    <property type="entry name" value="Porins"/>
    <property type="match status" value="1"/>
</dbReference>
<keyword evidence="2 7" id="KW-0813">Transport</keyword>
<evidence type="ECO:0000256" key="6">
    <source>
        <dbReference type="ARBA" id="ARBA00023237"/>
    </source>
</evidence>
<protein>
    <submittedName>
        <fullName evidence="9">TonB-dependent receptor</fullName>
    </submittedName>
</protein>
<dbReference type="Proteomes" id="UP001062165">
    <property type="component" value="Chromosome"/>
</dbReference>
<evidence type="ECO:0000256" key="2">
    <source>
        <dbReference type="ARBA" id="ARBA00022448"/>
    </source>
</evidence>
<accession>A0ABY6D120</accession>
<dbReference type="InterPro" id="IPR023997">
    <property type="entry name" value="TonB-dep_OMP_SusC/RagA_CS"/>
</dbReference>
<dbReference type="InterPro" id="IPR012910">
    <property type="entry name" value="Plug_dom"/>
</dbReference>
<dbReference type="InterPro" id="IPR023996">
    <property type="entry name" value="TonB-dep_OMP_SusC/RagA"/>
</dbReference>
<evidence type="ECO:0000256" key="7">
    <source>
        <dbReference type="PROSITE-ProRule" id="PRU01360"/>
    </source>
</evidence>
<comment type="similarity">
    <text evidence="7">Belongs to the TonB-dependent receptor family.</text>
</comment>
<evidence type="ECO:0000256" key="5">
    <source>
        <dbReference type="ARBA" id="ARBA00023136"/>
    </source>
</evidence>
<name>A0ABY6D120_9BACT</name>
<dbReference type="RefSeq" id="WP_263051539.1">
    <property type="nucleotide sequence ID" value="NZ_CP106735.1"/>
</dbReference>
<dbReference type="Gene3D" id="2.40.170.20">
    <property type="entry name" value="TonB-dependent receptor, beta-barrel domain"/>
    <property type="match status" value="1"/>
</dbReference>
<dbReference type="NCBIfam" id="TIGR04056">
    <property type="entry name" value="OMP_RagA_SusC"/>
    <property type="match status" value="1"/>
</dbReference>
<proteinExistence type="inferred from homology"/>
<evidence type="ECO:0000256" key="1">
    <source>
        <dbReference type="ARBA" id="ARBA00004571"/>
    </source>
</evidence>
<keyword evidence="6 7" id="KW-0998">Cell outer membrane</keyword>
<evidence type="ECO:0000256" key="4">
    <source>
        <dbReference type="ARBA" id="ARBA00022692"/>
    </source>
</evidence>
<dbReference type="SUPFAM" id="SSF49464">
    <property type="entry name" value="Carboxypeptidase regulatory domain-like"/>
    <property type="match status" value="1"/>
</dbReference>
<dbReference type="EMBL" id="CP106735">
    <property type="protein sequence ID" value="UXX79808.1"/>
    <property type="molecule type" value="Genomic_DNA"/>
</dbReference>
<keyword evidence="9" id="KW-0675">Receptor</keyword>
<dbReference type="NCBIfam" id="TIGR04057">
    <property type="entry name" value="SusC_RagA_signa"/>
    <property type="match status" value="1"/>
</dbReference>
<dbReference type="PROSITE" id="PS52016">
    <property type="entry name" value="TONB_DEPENDENT_REC_3"/>
    <property type="match status" value="1"/>
</dbReference>
<dbReference type="Gene3D" id="2.170.130.10">
    <property type="entry name" value="TonB-dependent receptor, plug domain"/>
    <property type="match status" value="1"/>
</dbReference>
<dbReference type="Gene3D" id="2.60.40.1120">
    <property type="entry name" value="Carboxypeptidase-like, regulatory domain"/>
    <property type="match status" value="1"/>
</dbReference>
<keyword evidence="4 7" id="KW-0812">Transmembrane</keyword>
<dbReference type="Pfam" id="PF13715">
    <property type="entry name" value="CarbopepD_reg_2"/>
    <property type="match status" value="1"/>
</dbReference>
<reference evidence="9" key="1">
    <citation type="submission" date="2022-10" db="EMBL/GenBank/DDBJ databases">
        <title>Comparative genomics and taxonomic characterization of three novel marine species of genus Reichenbachiella exhibiting antioxidant and polysaccharide degradation activities.</title>
        <authorList>
            <person name="Muhammad N."/>
            <person name="Lee Y.-J."/>
            <person name="Ko J."/>
            <person name="Kim S.-G."/>
        </authorList>
    </citation>
    <scope>NUCLEOTIDE SEQUENCE</scope>
    <source>
        <strain evidence="9">Wsw4-B4</strain>
    </source>
</reference>
<organism evidence="9 10">
    <name type="scientific">Reichenbachiella carrageenanivorans</name>
    <dbReference type="NCBI Taxonomy" id="2979869"/>
    <lineage>
        <taxon>Bacteria</taxon>
        <taxon>Pseudomonadati</taxon>
        <taxon>Bacteroidota</taxon>
        <taxon>Cytophagia</taxon>
        <taxon>Cytophagales</taxon>
        <taxon>Reichenbachiellaceae</taxon>
        <taxon>Reichenbachiella</taxon>
    </lineage>
</organism>